<evidence type="ECO:0000313" key="1">
    <source>
        <dbReference type="EMBL" id="MDI6448033.1"/>
    </source>
</evidence>
<dbReference type="Proteomes" id="UP001431776">
    <property type="component" value="Unassembled WGS sequence"/>
</dbReference>
<accession>A0AAW6TYE0</accession>
<proteinExistence type="predicted"/>
<protein>
    <submittedName>
        <fullName evidence="1">Uncharacterized protein</fullName>
    </submittedName>
</protein>
<comment type="caution">
    <text evidence="1">The sequence shown here is derived from an EMBL/GenBank/DDBJ whole genome shotgun (WGS) entry which is preliminary data.</text>
</comment>
<evidence type="ECO:0000313" key="2">
    <source>
        <dbReference type="Proteomes" id="UP001431776"/>
    </source>
</evidence>
<dbReference type="AlphaFoldDB" id="A0AAW6TYE0"/>
<keyword evidence="2" id="KW-1185">Reference proteome</keyword>
<gene>
    <name evidence="1" type="ORF">QJ522_03160</name>
</gene>
<dbReference type="RefSeq" id="WP_349243443.1">
    <property type="nucleotide sequence ID" value="NZ_JASCXX010000003.1"/>
</dbReference>
<name>A0AAW6TYE0_9BACT</name>
<dbReference type="EMBL" id="JASCXX010000003">
    <property type="protein sequence ID" value="MDI6448033.1"/>
    <property type="molecule type" value="Genomic_DNA"/>
</dbReference>
<reference evidence="1" key="1">
    <citation type="submission" date="2023-05" db="EMBL/GenBank/DDBJ databases">
        <title>Anaerotaeda fermentans gen. nov., sp. nov., a novel anaerobic planctomycete of the new family within the order Sedimentisphaerales isolated from Taman Peninsula, Russia.</title>
        <authorList>
            <person name="Khomyakova M.A."/>
            <person name="Merkel A.Y."/>
            <person name="Slobodkin A.I."/>
        </authorList>
    </citation>
    <scope>NUCLEOTIDE SEQUENCE</scope>
    <source>
        <strain evidence="1">M17dextr</strain>
    </source>
</reference>
<organism evidence="1 2">
    <name type="scientific">Anaerobaca lacustris</name>
    <dbReference type="NCBI Taxonomy" id="3044600"/>
    <lineage>
        <taxon>Bacteria</taxon>
        <taxon>Pseudomonadati</taxon>
        <taxon>Planctomycetota</taxon>
        <taxon>Phycisphaerae</taxon>
        <taxon>Sedimentisphaerales</taxon>
        <taxon>Anaerobacaceae</taxon>
        <taxon>Anaerobaca</taxon>
    </lineage>
</organism>
<sequence>MKRLSPEERKHILHQTLVRLRKDWTCRYGQWNTAKMLREMRRLLRTAHEPDGLEAWDAPEPVASTADEELPLFDAL</sequence>